<dbReference type="InterPro" id="IPR036291">
    <property type="entry name" value="NAD(P)-bd_dom_sf"/>
</dbReference>
<dbReference type="PANTHER" id="PTHR46718">
    <property type="entry name" value="ASPARTATE-SEMIALDEHYDE DEHYDROGENASE"/>
    <property type="match status" value="1"/>
</dbReference>
<feature type="domain" description="Semialdehyde dehydrogenase NAD-binding" evidence="1">
    <location>
        <begin position="47"/>
        <end position="141"/>
    </location>
</feature>
<dbReference type="OrthoDB" id="1894490at2759"/>
<evidence type="ECO:0000313" key="2">
    <source>
        <dbReference type="EMBL" id="KIJ44057.1"/>
    </source>
</evidence>
<dbReference type="HOGENOM" id="CLU_049966_1_0_1"/>
<dbReference type="CDD" id="cd02315">
    <property type="entry name" value="ScASADH_like_N"/>
    <property type="match status" value="1"/>
</dbReference>
<gene>
    <name evidence="2" type="ORF">M422DRAFT_75419</name>
</gene>
<dbReference type="SUPFAM" id="SSF55347">
    <property type="entry name" value="Glyceraldehyde-3-phosphate dehydrogenase-like, C-terminal domain"/>
    <property type="match status" value="1"/>
</dbReference>
<evidence type="ECO:0000259" key="1">
    <source>
        <dbReference type="SMART" id="SM00859"/>
    </source>
</evidence>
<dbReference type="InterPro" id="IPR051823">
    <property type="entry name" value="ASADH-related"/>
</dbReference>
<dbReference type="Pfam" id="PF01118">
    <property type="entry name" value="Semialdhyde_dh"/>
    <property type="match status" value="1"/>
</dbReference>
<name>A0A0C9VPJ5_SPHS4</name>
<protein>
    <recommendedName>
        <fullName evidence="1">Semialdehyde dehydrogenase NAD-binding domain-containing protein</fullName>
    </recommendedName>
</protein>
<evidence type="ECO:0000313" key="3">
    <source>
        <dbReference type="Proteomes" id="UP000054279"/>
    </source>
</evidence>
<dbReference type="PIRSF" id="PIRSF000148">
    <property type="entry name" value="ASA_dh"/>
    <property type="match status" value="1"/>
</dbReference>
<reference evidence="2 3" key="1">
    <citation type="submission" date="2014-06" db="EMBL/GenBank/DDBJ databases">
        <title>Evolutionary Origins and Diversification of the Mycorrhizal Mutualists.</title>
        <authorList>
            <consortium name="DOE Joint Genome Institute"/>
            <consortium name="Mycorrhizal Genomics Consortium"/>
            <person name="Kohler A."/>
            <person name="Kuo A."/>
            <person name="Nagy L.G."/>
            <person name="Floudas D."/>
            <person name="Copeland A."/>
            <person name="Barry K.W."/>
            <person name="Cichocki N."/>
            <person name="Veneault-Fourrey C."/>
            <person name="LaButti K."/>
            <person name="Lindquist E.A."/>
            <person name="Lipzen A."/>
            <person name="Lundell T."/>
            <person name="Morin E."/>
            <person name="Murat C."/>
            <person name="Riley R."/>
            <person name="Ohm R."/>
            <person name="Sun H."/>
            <person name="Tunlid A."/>
            <person name="Henrissat B."/>
            <person name="Grigoriev I.V."/>
            <person name="Hibbett D.S."/>
            <person name="Martin F."/>
        </authorList>
    </citation>
    <scope>NUCLEOTIDE SEQUENCE [LARGE SCALE GENOMIC DNA]</scope>
    <source>
        <strain evidence="2 3">SS14</strain>
    </source>
</reference>
<organism evidence="2 3">
    <name type="scientific">Sphaerobolus stellatus (strain SS14)</name>
    <dbReference type="NCBI Taxonomy" id="990650"/>
    <lineage>
        <taxon>Eukaryota</taxon>
        <taxon>Fungi</taxon>
        <taxon>Dikarya</taxon>
        <taxon>Basidiomycota</taxon>
        <taxon>Agaricomycotina</taxon>
        <taxon>Agaricomycetes</taxon>
        <taxon>Phallomycetidae</taxon>
        <taxon>Geastrales</taxon>
        <taxon>Sphaerobolaceae</taxon>
        <taxon>Sphaerobolus</taxon>
    </lineage>
</organism>
<dbReference type="GO" id="GO:0004073">
    <property type="term" value="F:aspartate-semialdehyde dehydrogenase activity"/>
    <property type="evidence" value="ECO:0007669"/>
    <property type="project" value="TreeGrafter"/>
</dbReference>
<dbReference type="PANTHER" id="PTHR46718:SF1">
    <property type="entry name" value="ASPARTATE-SEMIALDEHYDE DEHYDROGENASE"/>
    <property type="match status" value="1"/>
</dbReference>
<dbReference type="Proteomes" id="UP000054279">
    <property type="component" value="Unassembled WGS sequence"/>
</dbReference>
<sequence length="296" mass="32350">MDPAGYASMGFLREWRWRSARRQKRDSVGSRKCIENSERRKESVPDRFGVLGATGTVGQRFILLLADHPYFKLHALGASARSAGRNVKIVFSGLDADVAGNIEKAFRDANITVFSNAKNYRRDPTVPLIVPLANTSHFARTFDPLDAVMITTLQAISGTGYPGVTSMDIFDNQAAAKGFALAPLRVSAACNRVPAPPTIEELWAAFRNYTCEAQVLGCPTAPKKAFIVYEEQDRSQPRLNRNVQKGTGISVGRIRACPVMDVKYVVMANKVSIGTAVSSIINAEVAAEKGPSYRHD</sequence>
<proteinExistence type="predicted"/>
<dbReference type="AlphaFoldDB" id="A0A0C9VPJ5"/>
<dbReference type="GO" id="GO:0051287">
    <property type="term" value="F:NAD binding"/>
    <property type="evidence" value="ECO:0007669"/>
    <property type="project" value="InterPro"/>
</dbReference>
<keyword evidence="3" id="KW-1185">Reference proteome</keyword>
<dbReference type="SUPFAM" id="SSF51735">
    <property type="entry name" value="NAD(P)-binding Rossmann-fold domains"/>
    <property type="match status" value="1"/>
</dbReference>
<dbReference type="CDD" id="cd18130">
    <property type="entry name" value="ASADH_C_arch_fung_like"/>
    <property type="match status" value="1"/>
</dbReference>
<dbReference type="EMBL" id="KN837119">
    <property type="protein sequence ID" value="KIJ44057.1"/>
    <property type="molecule type" value="Genomic_DNA"/>
</dbReference>
<dbReference type="GO" id="GO:0009086">
    <property type="term" value="P:methionine biosynthetic process"/>
    <property type="evidence" value="ECO:0007669"/>
    <property type="project" value="TreeGrafter"/>
</dbReference>
<dbReference type="InterPro" id="IPR000534">
    <property type="entry name" value="Semialdehyde_DH_NAD-bd"/>
</dbReference>
<dbReference type="Gene3D" id="3.40.50.720">
    <property type="entry name" value="NAD(P)-binding Rossmann-like Domain"/>
    <property type="match status" value="2"/>
</dbReference>
<dbReference type="Gene3D" id="3.30.360.10">
    <property type="entry name" value="Dihydrodipicolinate Reductase, domain 2"/>
    <property type="match status" value="1"/>
</dbReference>
<dbReference type="SMART" id="SM00859">
    <property type="entry name" value="Semialdhyde_dh"/>
    <property type="match status" value="1"/>
</dbReference>
<accession>A0A0C9VPJ5</accession>
<dbReference type="GO" id="GO:0009088">
    <property type="term" value="P:threonine biosynthetic process"/>
    <property type="evidence" value="ECO:0007669"/>
    <property type="project" value="TreeGrafter"/>
</dbReference>